<dbReference type="GO" id="GO:0004792">
    <property type="term" value="F:thiosulfate-cyanide sulfurtransferase activity"/>
    <property type="evidence" value="ECO:0007669"/>
    <property type="project" value="TreeGrafter"/>
</dbReference>
<dbReference type="STRING" id="1308866.J416_15347"/>
<comment type="similarity">
    <text evidence="1">Belongs to the HesA/MoeB/ThiF family.</text>
</comment>
<dbReference type="NCBIfam" id="NF009123">
    <property type="entry name" value="PRK12475.1"/>
    <property type="match status" value="1"/>
</dbReference>
<dbReference type="GO" id="GO:0008641">
    <property type="term" value="F:ubiquitin-like modifier activating enzyme activity"/>
    <property type="evidence" value="ECO:0007669"/>
    <property type="project" value="InterPro"/>
</dbReference>
<reference evidence="3 4" key="1">
    <citation type="submission" date="2013-03" db="EMBL/GenBank/DDBJ databases">
        <title>Draft genome sequence of Gracibacillus halophilus YIM-C55.5, a moderately halophilic and thermophilic organism from the Xiaochaidamu salt lake.</title>
        <authorList>
            <person name="Sugumar T."/>
            <person name="Polireddy D.R."/>
            <person name="Antony A."/>
            <person name="Madhava Y.R."/>
            <person name="Sivakumar N."/>
        </authorList>
    </citation>
    <scope>NUCLEOTIDE SEQUENCE [LARGE SCALE GENOMIC DNA]</scope>
    <source>
        <strain evidence="3 4">YIM-C55.5</strain>
    </source>
</reference>
<gene>
    <name evidence="3" type="ORF">J416_15347</name>
</gene>
<dbReference type="Gene3D" id="3.40.50.720">
    <property type="entry name" value="NAD(P)-binding Rossmann-like Domain"/>
    <property type="match status" value="1"/>
</dbReference>
<dbReference type="PATRIC" id="fig|1308866.3.peg.3087"/>
<dbReference type="GO" id="GO:0008146">
    <property type="term" value="F:sulfotransferase activity"/>
    <property type="evidence" value="ECO:0007669"/>
    <property type="project" value="TreeGrafter"/>
</dbReference>
<dbReference type="InterPro" id="IPR045886">
    <property type="entry name" value="ThiF/MoeB/HesA"/>
</dbReference>
<dbReference type="PRINTS" id="PR00420">
    <property type="entry name" value="RNGMNOXGNASE"/>
</dbReference>
<protein>
    <submittedName>
        <fullName evidence="3">Thiamine/molybdopterin biosynthesis ThiF/MoeB-like protein</fullName>
    </submittedName>
</protein>
<dbReference type="GO" id="GO:0016779">
    <property type="term" value="F:nucleotidyltransferase activity"/>
    <property type="evidence" value="ECO:0007669"/>
    <property type="project" value="TreeGrafter"/>
</dbReference>
<proteinExistence type="inferred from homology"/>
<dbReference type="PANTHER" id="PTHR10953">
    <property type="entry name" value="UBIQUITIN-ACTIVATING ENZYME E1"/>
    <property type="match status" value="1"/>
</dbReference>
<sequence>MENNRYHRQELFQPIGKEGQQKLRNCHVLIVGAGALGSSSAEQLVRAGVGTVSLVDRDYVELTNLQRQQLYTEEDVSEQMPKAVAAEQRLQKINQDVTVHAHVIDAGPEELSSFAQYVDLMIDATDNFDTRFVMNDVSQKYEIPWIYGACVSSYGVTFTVLPGETPCLQCLIDYIPKDGATCDTVGIINPAVQMVVSYQVTEALKYLVGDTGAMMGQLIGFDLWKNERMELSVASLKKDDCPSCSAQRTLPYLAYQNQLKTAVLCGRDTVQIRPPREERVNISDLAQSLKRNEQVKLFENPYLLSMEIDDVRLVLFQDGRTLIHGTKDITEAKKIYYQYVG</sequence>
<dbReference type="RefSeq" id="WP_003474885.1">
    <property type="nucleotide sequence ID" value="NZ_APML01000089.1"/>
</dbReference>
<dbReference type="FunFam" id="3.40.50.720:FF:000080">
    <property type="entry name" value="Thiazole biosynthesis adenylyltransferase ThiF"/>
    <property type="match status" value="1"/>
</dbReference>
<keyword evidence="4" id="KW-1185">Reference proteome</keyword>
<dbReference type="Pfam" id="PF00899">
    <property type="entry name" value="ThiF"/>
    <property type="match status" value="1"/>
</dbReference>
<evidence type="ECO:0000313" key="3">
    <source>
        <dbReference type="EMBL" id="ENH95579.1"/>
    </source>
</evidence>
<accession>N4W8Q9</accession>
<evidence type="ECO:0000259" key="2">
    <source>
        <dbReference type="Pfam" id="PF00899"/>
    </source>
</evidence>
<dbReference type="eggNOG" id="COG0476">
    <property type="taxonomic scope" value="Bacteria"/>
</dbReference>
<dbReference type="SUPFAM" id="SSF69572">
    <property type="entry name" value="Activating enzymes of the ubiquitin-like proteins"/>
    <property type="match status" value="1"/>
</dbReference>
<dbReference type="Proteomes" id="UP000012283">
    <property type="component" value="Unassembled WGS sequence"/>
</dbReference>
<evidence type="ECO:0000256" key="1">
    <source>
        <dbReference type="ARBA" id="ARBA00009919"/>
    </source>
</evidence>
<comment type="caution">
    <text evidence="3">The sequence shown here is derived from an EMBL/GenBank/DDBJ whole genome shotgun (WGS) entry which is preliminary data.</text>
</comment>
<feature type="domain" description="THIF-type NAD/FAD binding fold" evidence="2">
    <location>
        <begin position="6"/>
        <end position="242"/>
    </location>
</feature>
<dbReference type="EMBL" id="APML01000089">
    <property type="protein sequence ID" value="ENH95579.1"/>
    <property type="molecule type" value="Genomic_DNA"/>
</dbReference>
<dbReference type="InterPro" id="IPR000594">
    <property type="entry name" value="ThiF_NAD_FAD-bd"/>
</dbReference>
<dbReference type="AlphaFoldDB" id="N4W8Q9"/>
<dbReference type="OrthoDB" id="9804286at2"/>
<dbReference type="GO" id="GO:0005829">
    <property type="term" value="C:cytosol"/>
    <property type="evidence" value="ECO:0007669"/>
    <property type="project" value="TreeGrafter"/>
</dbReference>
<dbReference type="CDD" id="cd00757">
    <property type="entry name" value="ThiF_MoeB_HesA_family"/>
    <property type="match status" value="1"/>
</dbReference>
<organism evidence="3 4">
    <name type="scientific">Gracilibacillus halophilus YIM-C55.5</name>
    <dbReference type="NCBI Taxonomy" id="1308866"/>
    <lineage>
        <taxon>Bacteria</taxon>
        <taxon>Bacillati</taxon>
        <taxon>Bacillota</taxon>
        <taxon>Bacilli</taxon>
        <taxon>Bacillales</taxon>
        <taxon>Bacillaceae</taxon>
        <taxon>Gracilibacillus</taxon>
    </lineage>
</organism>
<dbReference type="InterPro" id="IPR035985">
    <property type="entry name" value="Ubiquitin-activating_enz"/>
</dbReference>
<name>N4W8Q9_9BACI</name>
<evidence type="ECO:0000313" key="4">
    <source>
        <dbReference type="Proteomes" id="UP000012283"/>
    </source>
</evidence>
<dbReference type="PANTHER" id="PTHR10953:SF102">
    <property type="entry name" value="ADENYLYLTRANSFERASE AND SULFURTRANSFERASE MOCS3"/>
    <property type="match status" value="1"/>
</dbReference>